<dbReference type="RefSeq" id="WP_386817753.1">
    <property type="nucleotide sequence ID" value="NZ_JBHUIT010000001.1"/>
</dbReference>
<dbReference type="InterPro" id="IPR035952">
    <property type="entry name" value="Rhomboid-like_sf"/>
</dbReference>
<keyword evidence="7" id="KW-0378">Hydrolase</keyword>
<evidence type="ECO:0000256" key="1">
    <source>
        <dbReference type="ARBA" id="ARBA00004141"/>
    </source>
</evidence>
<dbReference type="EC" id="3.4.21.-" evidence="7"/>
<dbReference type="Pfam" id="PF01694">
    <property type="entry name" value="Rhomboid"/>
    <property type="match status" value="1"/>
</dbReference>
<dbReference type="SUPFAM" id="SSF144091">
    <property type="entry name" value="Rhomboid-like"/>
    <property type="match status" value="1"/>
</dbReference>
<dbReference type="PANTHER" id="PTHR43066">
    <property type="entry name" value="RHOMBOID-RELATED PROTEIN"/>
    <property type="match status" value="1"/>
</dbReference>
<dbReference type="GO" id="GO:0006508">
    <property type="term" value="P:proteolysis"/>
    <property type="evidence" value="ECO:0007669"/>
    <property type="project" value="UniProtKB-KW"/>
</dbReference>
<protein>
    <submittedName>
        <fullName evidence="7">Rhomboid family intramembrane serine protease</fullName>
        <ecNumber evidence="7">3.4.21.-</ecNumber>
    </submittedName>
</protein>
<dbReference type="EMBL" id="JBHUIT010000001">
    <property type="protein sequence ID" value="MFD2255091.1"/>
    <property type="molecule type" value="Genomic_DNA"/>
</dbReference>
<evidence type="ECO:0000256" key="2">
    <source>
        <dbReference type="ARBA" id="ARBA00022692"/>
    </source>
</evidence>
<keyword evidence="8" id="KW-1185">Reference proteome</keyword>
<comment type="caution">
    <text evidence="7">The sequence shown here is derived from an EMBL/GenBank/DDBJ whole genome shotgun (WGS) entry which is preliminary data.</text>
</comment>
<dbReference type="Gene3D" id="1.20.1540.10">
    <property type="entry name" value="Rhomboid-like"/>
    <property type="match status" value="1"/>
</dbReference>
<dbReference type="InterPro" id="IPR022764">
    <property type="entry name" value="Peptidase_S54_rhomboid_dom"/>
</dbReference>
<feature type="transmembrane region" description="Helical" evidence="5">
    <location>
        <begin position="228"/>
        <end position="245"/>
    </location>
</feature>
<gene>
    <name evidence="7" type="ORF">ACFSSA_00245</name>
</gene>
<dbReference type="GO" id="GO:0008233">
    <property type="term" value="F:peptidase activity"/>
    <property type="evidence" value="ECO:0007669"/>
    <property type="project" value="UniProtKB-KW"/>
</dbReference>
<organism evidence="7 8">
    <name type="scientific">Luteolibacter algae</name>
    <dbReference type="NCBI Taxonomy" id="454151"/>
    <lineage>
        <taxon>Bacteria</taxon>
        <taxon>Pseudomonadati</taxon>
        <taxon>Verrucomicrobiota</taxon>
        <taxon>Verrucomicrobiia</taxon>
        <taxon>Verrucomicrobiales</taxon>
        <taxon>Verrucomicrobiaceae</taxon>
        <taxon>Luteolibacter</taxon>
    </lineage>
</organism>
<feature type="domain" description="Peptidase S54 rhomboid" evidence="6">
    <location>
        <begin position="130"/>
        <end position="274"/>
    </location>
</feature>
<evidence type="ECO:0000313" key="7">
    <source>
        <dbReference type="EMBL" id="MFD2255091.1"/>
    </source>
</evidence>
<proteinExistence type="predicted"/>
<feature type="transmembrane region" description="Helical" evidence="5">
    <location>
        <begin position="257"/>
        <end position="276"/>
    </location>
</feature>
<reference evidence="8" key="1">
    <citation type="journal article" date="2019" name="Int. J. Syst. Evol. Microbiol.">
        <title>The Global Catalogue of Microorganisms (GCM) 10K type strain sequencing project: providing services to taxonomists for standard genome sequencing and annotation.</title>
        <authorList>
            <consortium name="The Broad Institute Genomics Platform"/>
            <consortium name="The Broad Institute Genome Sequencing Center for Infectious Disease"/>
            <person name="Wu L."/>
            <person name="Ma J."/>
        </authorList>
    </citation>
    <scope>NUCLEOTIDE SEQUENCE [LARGE SCALE GENOMIC DNA]</scope>
    <source>
        <strain evidence="8">CGMCC 4.7106</strain>
    </source>
</reference>
<evidence type="ECO:0000259" key="6">
    <source>
        <dbReference type="Pfam" id="PF01694"/>
    </source>
</evidence>
<dbReference type="PANTHER" id="PTHR43066:SF5">
    <property type="entry name" value="RHOMBOID-LIKE PROTEIN 11, CHLOROPLASTIC-RELATED"/>
    <property type="match status" value="1"/>
</dbReference>
<sequence>MQATETTEEEEWVDIGNYPSLDEAYDHGLVILAMGKPIRVARSEVPSGFDLQAEAAAAPQIRGELDAYAAESESRVLPRIIPSNWAKHPAGWHFLLIWALLLLFLFSRQLGNPGISEFGASSSIGLIENGEWWRPFTALFLHGDGPHIVGNLASGAVFAMLVSKSIGPLKGWLLILLSGAVGNAITSWVTYPEPFTSLGASTAVFAALGILSGIGIVENCREEVRMPWVRVLAPLLAGMILLGWLGGADAGAGVDVFGHIFGYCAGLLSGFICRYLESDSSETLHEAGNQVN</sequence>
<evidence type="ECO:0000256" key="3">
    <source>
        <dbReference type="ARBA" id="ARBA00022989"/>
    </source>
</evidence>
<comment type="subcellular location">
    <subcellularLocation>
        <location evidence="1">Membrane</location>
        <topology evidence="1">Multi-pass membrane protein</topology>
    </subcellularLocation>
</comment>
<keyword evidence="7" id="KW-0645">Protease</keyword>
<keyword evidence="3 5" id="KW-1133">Transmembrane helix</keyword>
<keyword evidence="2 5" id="KW-0812">Transmembrane</keyword>
<feature type="transmembrane region" description="Helical" evidence="5">
    <location>
        <begin position="90"/>
        <end position="106"/>
    </location>
</feature>
<evidence type="ECO:0000256" key="4">
    <source>
        <dbReference type="ARBA" id="ARBA00023136"/>
    </source>
</evidence>
<keyword evidence="4 5" id="KW-0472">Membrane</keyword>
<name>A0ABW5D510_9BACT</name>
<feature type="transmembrane region" description="Helical" evidence="5">
    <location>
        <begin position="197"/>
        <end position="216"/>
    </location>
</feature>
<accession>A0ABW5D510</accession>
<evidence type="ECO:0000256" key="5">
    <source>
        <dbReference type="SAM" id="Phobius"/>
    </source>
</evidence>
<evidence type="ECO:0000313" key="8">
    <source>
        <dbReference type="Proteomes" id="UP001597375"/>
    </source>
</evidence>
<feature type="transmembrane region" description="Helical" evidence="5">
    <location>
        <begin position="171"/>
        <end position="191"/>
    </location>
</feature>
<dbReference type="Proteomes" id="UP001597375">
    <property type="component" value="Unassembled WGS sequence"/>
</dbReference>